<evidence type="ECO:0000259" key="1">
    <source>
        <dbReference type="Pfam" id="PF13577"/>
    </source>
</evidence>
<dbReference type="Pfam" id="PF13577">
    <property type="entry name" value="SnoaL_4"/>
    <property type="match status" value="1"/>
</dbReference>
<name>A0A6M6JQU4_9PSEU</name>
<keyword evidence="3" id="KW-1185">Reference proteome</keyword>
<gene>
    <name evidence="2" type="ORF">HOP40_31170</name>
</gene>
<evidence type="ECO:0000313" key="2">
    <source>
        <dbReference type="EMBL" id="QJY49675.1"/>
    </source>
</evidence>
<dbReference type="SUPFAM" id="SSF54427">
    <property type="entry name" value="NTF2-like"/>
    <property type="match status" value="1"/>
</dbReference>
<dbReference type="EMBL" id="CP053564">
    <property type="protein sequence ID" value="QJY49675.1"/>
    <property type="molecule type" value="Genomic_DNA"/>
</dbReference>
<organism evidence="2 3">
    <name type="scientific">Pseudonocardia broussonetiae</name>
    <dbReference type="NCBI Taxonomy" id="2736640"/>
    <lineage>
        <taxon>Bacteria</taxon>
        <taxon>Bacillati</taxon>
        <taxon>Actinomycetota</taxon>
        <taxon>Actinomycetes</taxon>
        <taxon>Pseudonocardiales</taxon>
        <taxon>Pseudonocardiaceae</taxon>
        <taxon>Pseudonocardia</taxon>
    </lineage>
</organism>
<sequence>MPPTDGDLARRIALLEDRAELHELVAVYGRLIDDRDVEGIGAIYTADAVFDSTAGPVSGRDAVLDYYRGQLDRYGMTYHYPHSHTIEFTGPDTATGVVSAHAELAIGDTPFVVALRYLDSYRREDGRWRFHERRALQLYAAPLAELPAVLQTTLRKRWPGTEPAPADLPEPLPSWRAYAATRGSAG</sequence>
<dbReference type="Proteomes" id="UP000505377">
    <property type="component" value="Chromosome"/>
</dbReference>
<reference evidence="2 3" key="1">
    <citation type="submission" date="2020-05" db="EMBL/GenBank/DDBJ databases">
        <authorList>
            <person name="Mo P."/>
        </authorList>
    </citation>
    <scope>NUCLEOTIDE SEQUENCE [LARGE SCALE GENOMIC DNA]</scope>
    <source>
        <strain evidence="2 3">Gen01</strain>
    </source>
</reference>
<dbReference type="Gene3D" id="3.10.450.50">
    <property type="match status" value="1"/>
</dbReference>
<dbReference type="InterPro" id="IPR032710">
    <property type="entry name" value="NTF2-like_dom_sf"/>
</dbReference>
<proteinExistence type="predicted"/>
<dbReference type="InterPro" id="IPR037401">
    <property type="entry name" value="SnoaL-like"/>
</dbReference>
<dbReference type="RefSeq" id="WP_172166017.1">
    <property type="nucleotide sequence ID" value="NZ_CP053564.1"/>
</dbReference>
<dbReference type="AlphaFoldDB" id="A0A6M6JQU4"/>
<feature type="domain" description="SnoaL-like" evidence="1">
    <location>
        <begin position="15"/>
        <end position="134"/>
    </location>
</feature>
<dbReference type="CDD" id="cd00531">
    <property type="entry name" value="NTF2_like"/>
    <property type="match status" value="1"/>
</dbReference>
<protein>
    <submittedName>
        <fullName evidence="2">Nuclear transport factor 2 family protein</fullName>
    </submittedName>
</protein>
<dbReference type="KEGG" id="pbro:HOP40_31170"/>
<evidence type="ECO:0000313" key="3">
    <source>
        <dbReference type="Proteomes" id="UP000505377"/>
    </source>
</evidence>
<accession>A0A6M6JQU4</accession>